<dbReference type="RefSeq" id="WP_012819473.1">
    <property type="nucleotide sequence ID" value="NC_013407.1"/>
</dbReference>
<dbReference type="AlphaFoldDB" id="C9REC5"/>
<dbReference type="GeneID" id="42317332"/>
<dbReference type="STRING" id="579137.Metvu_0057"/>
<sequence>MLNDHILREEIKYQIPIMKNEVRDELRKELATKEDILLVEERLEKN</sequence>
<dbReference type="EMBL" id="CP001787">
    <property type="protein sequence ID" value="ACX71927.1"/>
    <property type="molecule type" value="Genomic_DNA"/>
</dbReference>
<name>C9REC5_METVM</name>
<protein>
    <submittedName>
        <fullName evidence="1">Uncharacterized protein</fullName>
    </submittedName>
</protein>
<organism evidence="1 2">
    <name type="scientific">Methanocaldococcus vulcanius (strain ATCC 700851 / DSM 12094 / M7)</name>
    <name type="common">Methanococcus vulcanius</name>
    <dbReference type="NCBI Taxonomy" id="579137"/>
    <lineage>
        <taxon>Archaea</taxon>
        <taxon>Methanobacteriati</taxon>
        <taxon>Methanobacteriota</taxon>
        <taxon>Methanomada group</taxon>
        <taxon>Methanococci</taxon>
        <taxon>Methanococcales</taxon>
        <taxon>Methanocaldococcaceae</taxon>
        <taxon>Methanocaldococcus</taxon>
    </lineage>
</organism>
<dbReference type="HOGENOM" id="CLU_3178650_0_0_2"/>
<reference evidence="1" key="1">
    <citation type="submission" date="2009-10" db="EMBL/GenBank/DDBJ databases">
        <title>Complete sequence of chromosome of Methanocaldococcus vulcanius M7.</title>
        <authorList>
            <consortium name="US DOE Joint Genome Institute"/>
            <person name="Lucas S."/>
            <person name="Copeland A."/>
            <person name="Lapidus A."/>
            <person name="Glavina del Rio T."/>
            <person name="Dalin E."/>
            <person name="Tice H."/>
            <person name="Bruce D."/>
            <person name="Goodwin L."/>
            <person name="Pitluck S."/>
            <person name="Lcollab F.I."/>
            <person name="Brettin T."/>
            <person name="Detter J.C."/>
            <person name="Han C."/>
            <person name="Tapia R."/>
            <person name="Kuske C.R."/>
            <person name="Schmutz J."/>
            <person name="Larimer F."/>
            <person name="Land M."/>
            <person name="Hauser L."/>
            <person name="Kyrpides N."/>
            <person name="Ovchinikova G."/>
            <person name="Sieprawska-Lupa M."/>
            <person name="Whitman W.B."/>
            <person name="Woyke T."/>
        </authorList>
    </citation>
    <scope>NUCLEOTIDE SEQUENCE [LARGE SCALE GENOMIC DNA]</scope>
    <source>
        <strain evidence="1">M7</strain>
    </source>
</reference>
<dbReference type="KEGG" id="mvu:Metvu_0057"/>
<accession>C9REC5</accession>
<gene>
    <name evidence="1" type="ordered locus">Metvu_0057</name>
</gene>
<proteinExistence type="predicted"/>
<evidence type="ECO:0000313" key="2">
    <source>
        <dbReference type="Proteomes" id="UP000002063"/>
    </source>
</evidence>
<dbReference type="OrthoDB" id="384929at2157"/>
<evidence type="ECO:0000313" key="1">
    <source>
        <dbReference type="EMBL" id="ACX71927.1"/>
    </source>
</evidence>
<dbReference type="Proteomes" id="UP000002063">
    <property type="component" value="Chromosome"/>
</dbReference>
<keyword evidence="2" id="KW-1185">Reference proteome</keyword>